<dbReference type="Pfam" id="PF00392">
    <property type="entry name" value="GntR"/>
    <property type="match status" value="1"/>
</dbReference>
<dbReference type="InterPro" id="IPR000524">
    <property type="entry name" value="Tscrpt_reg_HTH_GntR"/>
</dbReference>
<dbReference type="SUPFAM" id="SSF48008">
    <property type="entry name" value="GntR ligand-binding domain-like"/>
    <property type="match status" value="1"/>
</dbReference>
<keyword evidence="7" id="KW-1185">Reference proteome</keyword>
<feature type="domain" description="HTH gntR-type" evidence="5">
    <location>
        <begin position="51"/>
        <end position="120"/>
    </location>
</feature>
<proteinExistence type="predicted"/>
<dbReference type="InterPro" id="IPR036388">
    <property type="entry name" value="WH-like_DNA-bd_sf"/>
</dbReference>
<feature type="region of interest" description="Disordered" evidence="4">
    <location>
        <begin position="1"/>
        <end position="50"/>
    </location>
</feature>
<dbReference type="CDD" id="cd07377">
    <property type="entry name" value="WHTH_GntR"/>
    <property type="match status" value="1"/>
</dbReference>
<accession>A0ABQ0HCM9</accession>
<dbReference type="InterPro" id="IPR008920">
    <property type="entry name" value="TF_FadR/GntR_C"/>
</dbReference>
<dbReference type="PROSITE" id="PS50949">
    <property type="entry name" value="HTH_GNTR"/>
    <property type="match status" value="1"/>
</dbReference>
<evidence type="ECO:0000256" key="4">
    <source>
        <dbReference type="SAM" id="MobiDB-lite"/>
    </source>
</evidence>
<organism evidence="6 7">
    <name type="scientific">Gordonia terrae NBRC 100016</name>
    <dbReference type="NCBI Taxonomy" id="1089454"/>
    <lineage>
        <taxon>Bacteria</taxon>
        <taxon>Bacillati</taxon>
        <taxon>Actinomycetota</taxon>
        <taxon>Actinomycetes</taxon>
        <taxon>Mycobacteriales</taxon>
        <taxon>Gordoniaceae</taxon>
        <taxon>Gordonia</taxon>
    </lineage>
</organism>
<dbReference type="EMBL" id="BAFD01000044">
    <property type="protein sequence ID" value="GAB43630.1"/>
    <property type="molecule type" value="Genomic_DNA"/>
</dbReference>
<name>A0ABQ0HCM9_9ACTN</name>
<dbReference type="PRINTS" id="PR00035">
    <property type="entry name" value="HTHGNTR"/>
</dbReference>
<dbReference type="SMART" id="SM00895">
    <property type="entry name" value="FCD"/>
    <property type="match status" value="1"/>
</dbReference>
<dbReference type="PANTHER" id="PTHR43537">
    <property type="entry name" value="TRANSCRIPTIONAL REGULATOR, GNTR FAMILY"/>
    <property type="match status" value="1"/>
</dbReference>
<dbReference type="Gene3D" id="1.10.10.10">
    <property type="entry name" value="Winged helix-like DNA-binding domain superfamily/Winged helix DNA-binding domain"/>
    <property type="match status" value="1"/>
</dbReference>
<evidence type="ECO:0000313" key="7">
    <source>
        <dbReference type="Proteomes" id="UP000004881"/>
    </source>
</evidence>
<reference evidence="6 7" key="1">
    <citation type="submission" date="2012-02" db="EMBL/GenBank/DDBJ databases">
        <title>Whole genome shotgun sequence of Gordonia terrae NBRC 100016.</title>
        <authorList>
            <person name="Takarada H."/>
            <person name="Hosoyama A."/>
            <person name="Tsuchikane K."/>
            <person name="Katsumata H."/>
            <person name="Yamazaki S."/>
            <person name="Fujita N."/>
        </authorList>
    </citation>
    <scope>NUCLEOTIDE SEQUENCE [LARGE SCALE GENOMIC DNA]</scope>
    <source>
        <strain evidence="6 7">NBRC 100016</strain>
    </source>
</reference>
<protein>
    <submittedName>
        <fullName evidence="6">GntR family transcriptional regulator</fullName>
    </submittedName>
</protein>
<evidence type="ECO:0000259" key="5">
    <source>
        <dbReference type="PROSITE" id="PS50949"/>
    </source>
</evidence>
<keyword evidence="2" id="KW-0238">DNA-binding</keyword>
<gene>
    <name evidence="6" type="ORF">GOTRE_044_01340</name>
</gene>
<keyword evidence="1" id="KW-0805">Transcription regulation</keyword>
<evidence type="ECO:0000256" key="1">
    <source>
        <dbReference type="ARBA" id="ARBA00023015"/>
    </source>
</evidence>
<dbReference type="PANTHER" id="PTHR43537:SF5">
    <property type="entry name" value="UXU OPERON TRANSCRIPTIONAL REGULATOR"/>
    <property type="match status" value="1"/>
</dbReference>
<evidence type="ECO:0000256" key="3">
    <source>
        <dbReference type="ARBA" id="ARBA00023163"/>
    </source>
</evidence>
<comment type="caution">
    <text evidence="6">The sequence shown here is derived from an EMBL/GenBank/DDBJ whole genome shotgun (WGS) entry which is preliminary data.</text>
</comment>
<keyword evidence="3" id="KW-0804">Transcription</keyword>
<feature type="compositionally biased region" description="Basic and acidic residues" evidence="4">
    <location>
        <begin position="1"/>
        <end position="21"/>
    </location>
</feature>
<dbReference type="Pfam" id="PF07729">
    <property type="entry name" value="FCD"/>
    <property type="match status" value="1"/>
</dbReference>
<dbReference type="InterPro" id="IPR011711">
    <property type="entry name" value="GntR_C"/>
</dbReference>
<dbReference type="SUPFAM" id="SSF46785">
    <property type="entry name" value="Winged helix' DNA-binding domain"/>
    <property type="match status" value="1"/>
</dbReference>
<evidence type="ECO:0000256" key="2">
    <source>
        <dbReference type="ARBA" id="ARBA00023125"/>
    </source>
</evidence>
<evidence type="ECO:0000313" key="6">
    <source>
        <dbReference type="EMBL" id="GAB43630.1"/>
    </source>
</evidence>
<dbReference type="Gene3D" id="1.20.120.530">
    <property type="entry name" value="GntR ligand-binding domain-like"/>
    <property type="match status" value="1"/>
</dbReference>
<dbReference type="SMART" id="SM00345">
    <property type="entry name" value="HTH_GNTR"/>
    <property type="match status" value="1"/>
</dbReference>
<dbReference type="Proteomes" id="UP000004881">
    <property type="component" value="Unassembled WGS sequence"/>
</dbReference>
<dbReference type="InterPro" id="IPR036390">
    <property type="entry name" value="WH_DNA-bd_sf"/>
</dbReference>
<sequence>MAKESRSSGNRLVREPPDAEVGKVSTPTDLRTHGRPMTVADEPDTRQPRGQKMSAKVANMVADEILGGGIVEGQRLPTEKEMVTEYGVARTTVREALRLLESRDLVTIKAGIGGGPIAKRPELDSLGNIMKLFLQINGANISDVIDVRLMLEPMVARAAAENVTDDQLDAMQAALDRMREHPEDHDNFQENNAAFQRGVYEAAGNPALRVVMETLWLLVRDAEPVEHPIATRLAAFELQQDILDAMRARDVEATAAAMDVFNQESARYYRRRLRDIISRPVRWQI</sequence>